<evidence type="ECO:0000256" key="6">
    <source>
        <dbReference type="ARBA" id="ARBA00022777"/>
    </source>
</evidence>
<evidence type="ECO:0000256" key="1">
    <source>
        <dbReference type="ARBA" id="ARBA00000085"/>
    </source>
</evidence>
<organism evidence="16 17">
    <name type="scientific">Pedobacter rhizosphaerae</name>
    <dbReference type="NCBI Taxonomy" id="390241"/>
    <lineage>
        <taxon>Bacteria</taxon>
        <taxon>Pseudomonadati</taxon>
        <taxon>Bacteroidota</taxon>
        <taxon>Sphingobacteriia</taxon>
        <taxon>Sphingobacteriales</taxon>
        <taxon>Sphingobacteriaceae</taxon>
        <taxon>Pedobacter</taxon>
    </lineage>
</organism>
<dbReference type="Proteomes" id="UP000199572">
    <property type="component" value="Unassembled WGS sequence"/>
</dbReference>
<evidence type="ECO:0000256" key="4">
    <source>
        <dbReference type="ARBA" id="ARBA00022679"/>
    </source>
</evidence>
<dbReference type="Gene3D" id="3.40.50.2300">
    <property type="match status" value="1"/>
</dbReference>
<dbReference type="InterPro" id="IPR013783">
    <property type="entry name" value="Ig-like_fold"/>
</dbReference>
<dbReference type="GO" id="GO:0000155">
    <property type="term" value="F:phosphorelay sensor kinase activity"/>
    <property type="evidence" value="ECO:0007669"/>
    <property type="project" value="InterPro"/>
</dbReference>
<dbReference type="InterPro" id="IPR036890">
    <property type="entry name" value="HATPase_C_sf"/>
</dbReference>
<dbReference type="SMART" id="SM00342">
    <property type="entry name" value="HTH_ARAC"/>
    <property type="match status" value="1"/>
</dbReference>
<dbReference type="SUPFAM" id="SSF46689">
    <property type="entry name" value="Homeodomain-like"/>
    <property type="match status" value="1"/>
</dbReference>
<dbReference type="PRINTS" id="PR00344">
    <property type="entry name" value="BCTRLSENSOR"/>
</dbReference>
<reference evidence="16 17" key="1">
    <citation type="submission" date="2016-10" db="EMBL/GenBank/DDBJ databases">
        <authorList>
            <person name="de Groot N.N."/>
        </authorList>
    </citation>
    <scope>NUCLEOTIDE SEQUENCE [LARGE SCALE GENOMIC DNA]</scope>
    <source>
        <strain evidence="16 17">DSM 18610</strain>
    </source>
</reference>
<evidence type="ECO:0000256" key="3">
    <source>
        <dbReference type="ARBA" id="ARBA00022553"/>
    </source>
</evidence>
<dbReference type="Pfam" id="PF07495">
    <property type="entry name" value="Y_Y_Y"/>
    <property type="match status" value="1"/>
</dbReference>
<evidence type="ECO:0000256" key="12">
    <source>
        <dbReference type="SAM" id="SignalP"/>
    </source>
</evidence>
<comment type="catalytic activity">
    <reaction evidence="1">
        <text>ATP + protein L-histidine = ADP + protein N-phospho-L-histidine.</text>
        <dbReference type="EC" id="2.7.13.3"/>
    </reaction>
</comment>
<evidence type="ECO:0000256" key="5">
    <source>
        <dbReference type="ARBA" id="ARBA00022741"/>
    </source>
</evidence>
<evidence type="ECO:0000256" key="2">
    <source>
        <dbReference type="ARBA" id="ARBA00012438"/>
    </source>
</evidence>
<dbReference type="InterPro" id="IPR015943">
    <property type="entry name" value="WD40/YVTN_repeat-like_dom_sf"/>
</dbReference>
<feature type="domain" description="Response regulatory" evidence="15">
    <location>
        <begin position="1097"/>
        <end position="1212"/>
    </location>
</feature>
<dbReference type="SUPFAM" id="SSF52172">
    <property type="entry name" value="CheY-like"/>
    <property type="match status" value="1"/>
</dbReference>
<keyword evidence="4" id="KW-0808">Transferase</keyword>
<accession>A0A1H9R3F6</accession>
<feature type="domain" description="Histidine kinase" evidence="14">
    <location>
        <begin position="833"/>
        <end position="1048"/>
    </location>
</feature>
<dbReference type="Gene3D" id="3.30.565.10">
    <property type="entry name" value="Histidine kinase-like ATPase, C-terminal domain"/>
    <property type="match status" value="1"/>
</dbReference>
<dbReference type="InterPro" id="IPR003594">
    <property type="entry name" value="HATPase_dom"/>
</dbReference>
<dbReference type="Gene3D" id="2.60.40.10">
    <property type="entry name" value="Immunoglobulins"/>
    <property type="match status" value="1"/>
</dbReference>
<dbReference type="InterPro" id="IPR003661">
    <property type="entry name" value="HisK_dim/P_dom"/>
</dbReference>
<feature type="chain" id="PRO_5011795213" description="histidine kinase" evidence="12">
    <location>
        <begin position="18"/>
        <end position="1362"/>
    </location>
</feature>
<dbReference type="Pfam" id="PF12833">
    <property type="entry name" value="HTH_18"/>
    <property type="match status" value="1"/>
</dbReference>
<evidence type="ECO:0000256" key="7">
    <source>
        <dbReference type="ARBA" id="ARBA00022840"/>
    </source>
</evidence>
<dbReference type="CDD" id="cd00082">
    <property type="entry name" value="HisKA"/>
    <property type="match status" value="1"/>
</dbReference>
<dbReference type="EMBL" id="FOGG01000013">
    <property type="protein sequence ID" value="SER66579.1"/>
    <property type="molecule type" value="Genomic_DNA"/>
</dbReference>
<dbReference type="Pfam" id="PF00512">
    <property type="entry name" value="HisKA"/>
    <property type="match status" value="1"/>
</dbReference>
<keyword evidence="3 11" id="KW-0597">Phosphoprotein</keyword>
<evidence type="ECO:0000256" key="9">
    <source>
        <dbReference type="ARBA" id="ARBA00023015"/>
    </source>
</evidence>
<dbReference type="STRING" id="390241.SAMN04488023_11388"/>
<gene>
    <name evidence="16" type="ORF">SAMN04488023_11388</name>
</gene>
<dbReference type="Gene3D" id="1.10.287.130">
    <property type="match status" value="1"/>
</dbReference>
<protein>
    <recommendedName>
        <fullName evidence="2">histidine kinase</fullName>
        <ecNumber evidence="2">2.7.13.3</ecNumber>
    </recommendedName>
</protein>
<dbReference type="GO" id="GO:0005524">
    <property type="term" value="F:ATP binding"/>
    <property type="evidence" value="ECO:0007669"/>
    <property type="project" value="UniProtKB-KW"/>
</dbReference>
<keyword evidence="17" id="KW-1185">Reference proteome</keyword>
<keyword evidence="8" id="KW-0902">Two-component regulatory system</keyword>
<feature type="domain" description="HTH araC/xylS-type" evidence="13">
    <location>
        <begin position="1244"/>
        <end position="1343"/>
    </location>
</feature>
<evidence type="ECO:0000259" key="14">
    <source>
        <dbReference type="PROSITE" id="PS50109"/>
    </source>
</evidence>
<feature type="modified residue" description="4-aspartylphosphate" evidence="11">
    <location>
        <position position="1145"/>
    </location>
</feature>
<name>A0A1H9R3F6_9SPHI</name>
<dbReference type="InterPro" id="IPR011006">
    <property type="entry name" value="CheY-like_superfamily"/>
</dbReference>
<dbReference type="GO" id="GO:0003700">
    <property type="term" value="F:DNA-binding transcription factor activity"/>
    <property type="evidence" value="ECO:0007669"/>
    <property type="project" value="InterPro"/>
</dbReference>
<dbReference type="InterPro" id="IPR011123">
    <property type="entry name" value="Y_Y_Y"/>
</dbReference>
<dbReference type="FunFam" id="3.30.565.10:FF:000037">
    <property type="entry name" value="Hybrid sensor histidine kinase/response regulator"/>
    <property type="match status" value="1"/>
</dbReference>
<evidence type="ECO:0000256" key="11">
    <source>
        <dbReference type="PROSITE-ProRule" id="PRU00169"/>
    </source>
</evidence>
<dbReference type="SMART" id="SM00388">
    <property type="entry name" value="HisKA"/>
    <property type="match status" value="1"/>
</dbReference>
<keyword evidence="6 16" id="KW-0418">Kinase</keyword>
<dbReference type="CDD" id="cd00146">
    <property type="entry name" value="PKD"/>
    <property type="match status" value="1"/>
</dbReference>
<evidence type="ECO:0000259" key="13">
    <source>
        <dbReference type="PROSITE" id="PS01124"/>
    </source>
</evidence>
<keyword evidence="9" id="KW-0805">Transcription regulation</keyword>
<dbReference type="SUPFAM" id="SSF47384">
    <property type="entry name" value="Homodimeric domain of signal transducing histidine kinase"/>
    <property type="match status" value="1"/>
</dbReference>
<dbReference type="InterPro" id="IPR018060">
    <property type="entry name" value="HTH_AraC"/>
</dbReference>
<dbReference type="FunFam" id="2.60.40.10:FF:000791">
    <property type="entry name" value="Two-component system sensor histidine kinase/response regulator"/>
    <property type="match status" value="1"/>
</dbReference>
<evidence type="ECO:0000256" key="8">
    <source>
        <dbReference type="ARBA" id="ARBA00023012"/>
    </source>
</evidence>
<dbReference type="PROSITE" id="PS01124">
    <property type="entry name" value="HTH_ARAC_FAMILY_2"/>
    <property type="match status" value="1"/>
</dbReference>
<dbReference type="InterPro" id="IPR011110">
    <property type="entry name" value="Reg_prop"/>
</dbReference>
<dbReference type="EC" id="2.7.13.3" evidence="2"/>
<dbReference type="InterPro" id="IPR004358">
    <property type="entry name" value="Sig_transdc_His_kin-like_C"/>
</dbReference>
<dbReference type="Gene3D" id="1.10.10.60">
    <property type="entry name" value="Homeodomain-like"/>
    <property type="match status" value="1"/>
</dbReference>
<dbReference type="InterPro" id="IPR005467">
    <property type="entry name" value="His_kinase_dom"/>
</dbReference>
<sequence length="1362" mass="155807">MLLFSFCLIMLSLKVSFCQPAGIRVPAEGDIKTYKLTDGLPSKNTTATLKDKRGFVWVGTENGLCRFDGYHFKVFSAKINDDNSITNNYINALCEDHNGRIWVATMDGLNLFDPLSETFTRFFHSESKPGSLSNNKVWSLLCDKNGVIWVGTDDGFNEYLPRQKRFIVYKPNASKKGSMMGKSVNSIIEDEENNLWLGNWSGGLNKFDKKNRSFSNFLQYQATGEKNPNDIWSLCYGTDGMIWVGTYWSGLFKFNPATARFSKVKHAEKGKYTVFSLMNVDQQSILVGQDDGFYFLDTRLNEWTKIGNIQNFAYGDSYKDNEGVIWINARNGLHKINKTAHKFRLNSLSLVNREVTSIVVQHPVIWLGTNNGLSRINIKSLKVETFVKEDNNNSLTSNNVSRLYLDSQNTLWILTEDGFDSYDERGKHFTHHSHHSVLGNLFNEDVFRDILEVERGIYVLATDAGIKVYDLYRNQFKHYYNQPDNPLSINNNHTYNLAKAPDGKIWVGTYGGGINIFDMKTGHFQSIMTTDRYYKGLSSNVINAIYTDSKKNIWVCTTDGLNKYDLNNHRFITYAKKDGFSSNIFKEITEDRQGTIWLTTENGVSSLNTITKEIRNFDETDGLSVNTVIANSEREIFVAGNKGYLYFDPKQILTDTTVYPVYITDFQLFNKTVLPDPNGPLKDNLNIAKEIILAHDQSVFSLEFVALNFASTPKNRYAYRLVGFDEKWNEVGNQRKATYTNLNPGSYRFEVKASNNDGVWNKQLTTLIITINPPWYHTWWAYLLYSGLIVLGGYVYISYRREQEKLKYEIKIAHLESEKEKELNEKKLSFFTNISHEFRTPLTLIINPVKDLLYQDNKNLDISSMNIVYRNAKRLLSLVDQLLLFSKTDAEADAFKASKLNIVDLVKEVFYCFTNQAKTCQINYNFYSSSECVEVFADREKLEIVIFNLLSNSFKFTPNQGEITVRVQENLNDVNILVQDSGCGIPEESQEKIFNRFYQEDKSSFLGTGFGIGLYLVKSFIEMHGGEINCQSSKGKGTLFNVLLLKGKNHINPSLLIADVQEGSRLINEVNDYDLKTDTVDYSQPGLGNNLSEERKTILIVDDNEEIASYLREIFSANYQVMHTWDAESGLLTIRELLPDIVISDVMMAGMGGVELCSIVKEDESVCHIPIVLLTGSTSAEIKLKGIESGADDFISKPFDKDLLMARIAGILKSKNSLQKYFYSEITLNPNSSRISAEYKDFLSNCINIVEKHMENPDFNIKILAEEIGMSRENLFKKIKSISGHTSNSFIRFIRLRKAAEIFISTDNTIRETMYMVGLNDIKHFREQFKKVFLMNPSEYIKKYRKIFSHNHSINRDLKRNS</sequence>
<evidence type="ECO:0000313" key="16">
    <source>
        <dbReference type="EMBL" id="SER66579.1"/>
    </source>
</evidence>
<evidence type="ECO:0000259" key="15">
    <source>
        <dbReference type="PROSITE" id="PS50110"/>
    </source>
</evidence>
<dbReference type="Pfam" id="PF07494">
    <property type="entry name" value="Reg_prop"/>
    <property type="match status" value="5"/>
</dbReference>
<dbReference type="PROSITE" id="PS50110">
    <property type="entry name" value="RESPONSE_REGULATORY"/>
    <property type="match status" value="1"/>
</dbReference>
<keyword evidence="5" id="KW-0547">Nucleotide-binding</keyword>
<dbReference type="InterPro" id="IPR036097">
    <property type="entry name" value="HisK_dim/P_sf"/>
</dbReference>
<dbReference type="SUPFAM" id="SSF55874">
    <property type="entry name" value="ATPase domain of HSP90 chaperone/DNA topoisomerase II/histidine kinase"/>
    <property type="match status" value="1"/>
</dbReference>
<dbReference type="SMART" id="SM00448">
    <property type="entry name" value="REC"/>
    <property type="match status" value="1"/>
</dbReference>
<dbReference type="PROSITE" id="PS50109">
    <property type="entry name" value="HIS_KIN"/>
    <property type="match status" value="1"/>
</dbReference>
<dbReference type="InterPro" id="IPR001789">
    <property type="entry name" value="Sig_transdc_resp-reg_receiver"/>
</dbReference>
<evidence type="ECO:0000256" key="10">
    <source>
        <dbReference type="ARBA" id="ARBA00023163"/>
    </source>
</evidence>
<proteinExistence type="predicted"/>
<feature type="signal peptide" evidence="12">
    <location>
        <begin position="1"/>
        <end position="17"/>
    </location>
</feature>
<keyword evidence="7" id="KW-0067">ATP-binding</keyword>
<dbReference type="Pfam" id="PF02518">
    <property type="entry name" value="HATPase_c"/>
    <property type="match status" value="1"/>
</dbReference>
<dbReference type="Gene3D" id="2.130.10.10">
    <property type="entry name" value="YVTN repeat-like/Quinoprotein amine dehydrogenase"/>
    <property type="match status" value="2"/>
</dbReference>
<dbReference type="GO" id="GO:0043565">
    <property type="term" value="F:sequence-specific DNA binding"/>
    <property type="evidence" value="ECO:0007669"/>
    <property type="project" value="InterPro"/>
</dbReference>
<keyword evidence="10" id="KW-0804">Transcription</keyword>
<dbReference type="InterPro" id="IPR009057">
    <property type="entry name" value="Homeodomain-like_sf"/>
</dbReference>
<dbReference type="CDD" id="cd00075">
    <property type="entry name" value="HATPase"/>
    <property type="match status" value="1"/>
</dbReference>
<dbReference type="SUPFAM" id="SSF63829">
    <property type="entry name" value="Calcium-dependent phosphotriesterase"/>
    <property type="match status" value="2"/>
</dbReference>
<dbReference type="Pfam" id="PF00072">
    <property type="entry name" value="Response_reg"/>
    <property type="match status" value="1"/>
</dbReference>
<evidence type="ECO:0000313" key="17">
    <source>
        <dbReference type="Proteomes" id="UP000199572"/>
    </source>
</evidence>
<dbReference type="SMART" id="SM00387">
    <property type="entry name" value="HATPase_c"/>
    <property type="match status" value="1"/>
</dbReference>
<dbReference type="PANTHER" id="PTHR43547:SF2">
    <property type="entry name" value="HYBRID SIGNAL TRANSDUCTION HISTIDINE KINASE C"/>
    <property type="match status" value="1"/>
</dbReference>
<dbReference type="RefSeq" id="WP_217643834.1">
    <property type="nucleotide sequence ID" value="NZ_FOGG01000013.1"/>
</dbReference>
<keyword evidence="12" id="KW-0732">Signal</keyword>
<dbReference type="PANTHER" id="PTHR43547">
    <property type="entry name" value="TWO-COMPONENT HISTIDINE KINASE"/>
    <property type="match status" value="1"/>
</dbReference>